<dbReference type="SMART" id="SM00344">
    <property type="entry name" value="HTH_ASNC"/>
    <property type="match status" value="1"/>
</dbReference>
<comment type="caution">
    <text evidence="5">The sequence shown here is derived from an EMBL/GenBank/DDBJ whole genome shotgun (WGS) entry which is preliminary data.</text>
</comment>
<feature type="domain" description="HTH asnC-type" evidence="4">
    <location>
        <begin position="4"/>
        <end position="73"/>
    </location>
</feature>
<dbReference type="PANTHER" id="PTHR30154:SF34">
    <property type="entry name" value="TRANSCRIPTIONAL REGULATOR AZLB"/>
    <property type="match status" value="1"/>
</dbReference>
<organism evidence="5 6">
    <name type="scientific">Marinomonas sargassi</name>
    <dbReference type="NCBI Taxonomy" id="2984494"/>
    <lineage>
        <taxon>Bacteria</taxon>
        <taxon>Pseudomonadati</taxon>
        <taxon>Pseudomonadota</taxon>
        <taxon>Gammaproteobacteria</taxon>
        <taxon>Oceanospirillales</taxon>
        <taxon>Oceanospirillaceae</taxon>
        <taxon>Marinomonas</taxon>
    </lineage>
</organism>
<dbReference type="InterPro" id="IPR011991">
    <property type="entry name" value="ArsR-like_HTH"/>
</dbReference>
<dbReference type="CDD" id="cd00090">
    <property type="entry name" value="HTH_ARSR"/>
    <property type="match status" value="1"/>
</dbReference>
<dbReference type="Proteomes" id="UP001209713">
    <property type="component" value="Unassembled WGS sequence"/>
</dbReference>
<keyword evidence="2" id="KW-0238">DNA-binding</keyword>
<keyword evidence="6" id="KW-1185">Reference proteome</keyword>
<dbReference type="PRINTS" id="PR00033">
    <property type="entry name" value="HTHASNC"/>
</dbReference>
<dbReference type="Pfam" id="PF13412">
    <property type="entry name" value="HTH_24"/>
    <property type="match status" value="1"/>
</dbReference>
<dbReference type="InterPro" id="IPR011008">
    <property type="entry name" value="Dimeric_a/b-barrel"/>
</dbReference>
<dbReference type="EMBL" id="JAOVZB010000001">
    <property type="protein sequence ID" value="MCV2401833.1"/>
    <property type="molecule type" value="Genomic_DNA"/>
</dbReference>
<dbReference type="SUPFAM" id="SSF46785">
    <property type="entry name" value="Winged helix' DNA-binding domain"/>
    <property type="match status" value="1"/>
</dbReference>
<dbReference type="RefSeq" id="WP_263529205.1">
    <property type="nucleotide sequence ID" value="NZ_JAOVZB010000001.1"/>
</dbReference>
<evidence type="ECO:0000256" key="2">
    <source>
        <dbReference type="ARBA" id="ARBA00023125"/>
    </source>
</evidence>
<name>A0ABT2YPL4_9GAMM</name>
<proteinExistence type="predicted"/>
<dbReference type="PROSITE" id="PS50956">
    <property type="entry name" value="HTH_ASNC_2"/>
    <property type="match status" value="1"/>
</dbReference>
<dbReference type="InterPro" id="IPR036388">
    <property type="entry name" value="WH-like_DNA-bd_sf"/>
</dbReference>
<evidence type="ECO:0000256" key="3">
    <source>
        <dbReference type="ARBA" id="ARBA00023163"/>
    </source>
</evidence>
<keyword evidence="3" id="KW-0804">Transcription</keyword>
<dbReference type="Gene3D" id="3.30.70.920">
    <property type="match status" value="1"/>
</dbReference>
<sequence length="157" mass="18033">MKKLDHIDYKILDILQKDGRLTNQELARQVDLAPSSCLLRLRHLEEEGIISNYHARVDLHKVCRFVTCIAGVHLKNHTHQEFLAFKEAVASIPEIVEYYTVSGECDFILKIVCRDMPAYLAINDQLISNPNYLATINSYVVMEENKPFTNVDLDTLN</sequence>
<evidence type="ECO:0000313" key="6">
    <source>
        <dbReference type="Proteomes" id="UP001209713"/>
    </source>
</evidence>
<evidence type="ECO:0000256" key="1">
    <source>
        <dbReference type="ARBA" id="ARBA00023015"/>
    </source>
</evidence>
<dbReference type="Gene3D" id="1.10.10.10">
    <property type="entry name" value="Winged helix-like DNA-binding domain superfamily/Winged helix DNA-binding domain"/>
    <property type="match status" value="1"/>
</dbReference>
<reference evidence="5 6" key="1">
    <citation type="submission" date="2022-10" db="EMBL/GenBank/DDBJ databases">
        <title>Marinomonas transparenta sp. nov. and Marinomonas sargassi sp. nov., isolated from marine alga (Sargassum natans (L.) Gaillon).</title>
        <authorList>
            <person name="Wang Y."/>
        </authorList>
    </citation>
    <scope>NUCLEOTIDE SEQUENCE [LARGE SCALE GENOMIC DNA]</scope>
    <source>
        <strain evidence="5 6">C2222</strain>
    </source>
</reference>
<dbReference type="SUPFAM" id="SSF54909">
    <property type="entry name" value="Dimeric alpha+beta barrel"/>
    <property type="match status" value="1"/>
</dbReference>
<protein>
    <submittedName>
        <fullName evidence="5">Lrp/AsnC family transcriptional regulator</fullName>
    </submittedName>
</protein>
<keyword evidence="1" id="KW-0805">Transcription regulation</keyword>
<gene>
    <name evidence="5" type="ORF">OFY17_02940</name>
</gene>
<dbReference type="Pfam" id="PF01037">
    <property type="entry name" value="AsnC_trans_reg"/>
    <property type="match status" value="1"/>
</dbReference>
<dbReference type="InterPro" id="IPR000485">
    <property type="entry name" value="AsnC-type_HTH_dom"/>
</dbReference>
<accession>A0ABT2YPL4</accession>
<evidence type="ECO:0000259" key="4">
    <source>
        <dbReference type="PROSITE" id="PS50956"/>
    </source>
</evidence>
<evidence type="ECO:0000313" key="5">
    <source>
        <dbReference type="EMBL" id="MCV2401833.1"/>
    </source>
</evidence>
<dbReference type="InterPro" id="IPR019888">
    <property type="entry name" value="Tscrpt_reg_AsnC-like"/>
</dbReference>
<dbReference type="PANTHER" id="PTHR30154">
    <property type="entry name" value="LEUCINE-RESPONSIVE REGULATORY PROTEIN"/>
    <property type="match status" value="1"/>
</dbReference>
<dbReference type="InterPro" id="IPR019887">
    <property type="entry name" value="Tscrpt_reg_AsnC/Lrp_C"/>
</dbReference>
<dbReference type="InterPro" id="IPR036390">
    <property type="entry name" value="WH_DNA-bd_sf"/>
</dbReference>